<reference evidence="3" key="1">
    <citation type="submission" date="2021-05" db="EMBL/GenBank/DDBJ databases">
        <authorList>
            <person name="Tigano A."/>
        </authorList>
    </citation>
    <scope>NUCLEOTIDE SEQUENCE</scope>
</reference>
<dbReference type="Proteomes" id="UP000677803">
    <property type="component" value="Unassembled WGS sequence"/>
</dbReference>
<evidence type="ECO:0000256" key="1">
    <source>
        <dbReference type="SAM" id="MobiDB-lite"/>
    </source>
</evidence>
<accession>A0A8S4BRI9</accession>
<dbReference type="EMBL" id="CAJRST010038012">
    <property type="protein sequence ID" value="CAG6010247.1"/>
    <property type="molecule type" value="Genomic_DNA"/>
</dbReference>
<gene>
    <name evidence="2" type="ORF">MMEN_LOCUS18974</name>
    <name evidence="3" type="ORF">MMEN_LOCUS18985</name>
</gene>
<proteinExistence type="predicted"/>
<dbReference type="OrthoDB" id="8952792at2759"/>
<keyword evidence="4" id="KW-1185">Reference proteome</keyword>
<dbReference type="EMBL" id="CAJRST010037967">
    <property type="protein sequence ID" value="CAG6010017.1"/>
    <property type="molecule type" value="Genomic_DNA"/>
</dbReference>
<evidence type="ECO:0000313" key="4">
    <source>
        <dbReference type="Proteomes" id="UP000677803"/>
    </source>
</evidence>
<dbReference type="AlphaFoldDB" id="A0A8S4BRI9"/>
<feature type="non-terminal residue" evidence="3">
    <location>
        <position position="1"/>
    </location>
</feature>
<protein>
    <submittedName>
        <fullName evidence="3">(Atlantic silverside) hypothetical protein</fullName>
    </submittedName>
</protein>
<evidence type="ECO:0000313" key="2">
    <source>
        <dbReference type="EMBL" id="CAG6010017.1"/>
    </source>
</evidence>
<name>A0A8S4BRI9_9TELE</name>
<comment type="caution">
    <text evidence="3">The sequence shown here is derived from an EMBL/GenBank/DDBJ whole genome shotgun (WGS) entry which is preliminary data.</text>
</comment>
<organism evidence="3 4">
    <name type="scientific">Menidia menidia</name>
    <name type="common">Atlantic silverside</name>
    <dbReference type="NCBI Taxonomy" id="238744"/>
    <lineage>
        <taxon>Eukaryota</taxon>
        <taxon>Metazoa</taxon>
        <taxon>Chordata</taxon>
        <taxon>Craniata</taxon>
        <taxon>Vertebrata</taxon>
        <taxon>Euteleostomi</taxon>
        <taxon>Actinopterygii</taxon>
        <taxon>Neopterygii</taxon>
        <taxon>Teleostei</taxon>
        <taxon>Neoteleostei</taxon>
        <taxon>Acanthomorphata</taxon>
        <taxon>Ovalentaria</taxon>
        <taxon>Atherinomorphae</taxon>
        <taxon>Atheriniformes</taxon>
        <taxon>Atherinopsidae</taxon>
        <taxon>Menidiinae</taxon>
        <taxon>Menidia</taxon>
    </lineage>
</organism>
<evidence type="ECO:0000313" key="3">
    <source>
        <dbReference type="EMBL" id="CAG6010247.1"/>
    </source>
</evidence>
<sequence>WNSSDNGYDVILHSQVTYDGLLMTCKANEESVPFSLFKVEPLGQRNVRVVIVQMYNPYVSNAAVAIFLGKYGKVDKPVKYLRTITVFGQVGDSSGFSSGRILRGKARLEVWDWRVREAGAQGRRGIGWSAEEQQSRVKKPSGKSLGSGGQGVTEEQPKLANSSTQIYSFK</sequence>
<feature type="region of interest" description="Disordered" evidence="1">
    <location>
        <begin position="124"/>
        <end position="170"/>
    </location>
</feature>
<feature type="compositionally biased region" description="Polar residues" evidence="1">
    <location>
        <begin position="159"/>
        <end position="170"/>
    </location>
</feature>